<dbReference type="Proteomes" id="UP001187343">
    <property type="component" value="Unassembled WGS sequence"/>
</dbReference>
<sequence>MKRSQQVALRLHAGKTNEWTLSASYKRCWFRFNSLSETLEGKTYLRDKPVQAEKSPQTSQLLLRWMCKVESSLLLSVMTFRRKHVQ</sequence>
<protein>
    <submittedName>
        <fullName evidence="1">Uncharacterized protein</fullName>
    </submittedName>
</protein>
<reference evidence="1" key="1">
    <citation type="submission" date="2023-08" db="EMBL/GenBank/DDBJ databases">
        <title>Chromosome-level Genome Assembly of mud carp (Cirrhinus molitorella).</title>
        <authorList>
            <person name="Liu H."/>
        </authorList>
    </citation>
    <scope>NUCLEOTIDE SEQUENCE</scope>
    <source>
        <strain evidence="1">Prfri</strain>
        <tissue evidence="1">Muscle</tissue>
    </source>
</reference>
<name>A0AA88TNH1_9TELE</name>
<evidence type="ECO:0000313" key="2">
    <source>
        <dbReference type="Proteomes" id="UP001187343"/>
    </source>
</evidence>
<dbReference type="EMBL" id="JAUYZG010000011">
    <property type="protein sequence ID" value="KAK2894755.1"/>
    <property type="molecule type" value="Genomic_DNA"/>
</dbReference>
<gene>
    <name evidence="1" type="ORF">Q8A67_011984</name>
</gene>
<evidence type="ECO:0000313" key="1">
    <source>
        <dbReference type="EMBL" id="KAK2894755.1"/>
    </source>
</evidence>
<accession>A0AA88TNH1</accession>
<comment type="caution">
    <text evidence="1">The sequence shown here is derived from an EMBL/GenBank/DDBJ whole genome shotgun (WGS) entry which is preliminary data.</text>
</comment>
<dbReference type="AlphaFoldDB" id="A0AA88TNH1"/>
<proteinExistence type="predicted"/>
<keyword evidence="2" id="KW-1185">Reference proteome</keyword>
<organism evidence="1 2">
    <name type="scientific">Cirrhinus molitorella</name>
    <name type="common">mud carp</name>
    <dbReference type="NCBI Taxonomy" id="172907"/>
    <lineage>
        <taxon>Eukaryota</taxon>
        <taxon>Metazoa</taxon>
        <taxon>Chordata</taxon>
        <taxon>Craniata</taxon>
        <taxon>Vertebrata</taxon>
        <taxon>Euteleostomi</taxon>
        <taxon>Actinopterygii</taxon>
        <taxon>Neopterygii</taxon>
        <taxon>Teleostei</taxon>
        <taxon>Ostariophysi</taxon>
        <taxon>Cypriniformes</taxon>
        <taxon>Cyprinidae</taxon>
        <taxon>Labeoninae</taxon>
        <taxon>Labeonini</taxon>
        <taxon>Cirrhinus</taxon>
    </lineage>
</organism>